<dbReference type="PANTHER" id="PTHR45947">
    <property type="entry name" value="SULFOQUINOVOSYL TRANSFERASE SQD2"/>
    <property type="match status" value="1"/>
</dbReference>
<evidence type="ECO:0000313" key="4">
    <source>
        <dbReference type="Proteomes" id="UP000178859"/>
    </source>
</evidence>
<dbReference type="AlphaFoldDB" id="A0A1F5MHE4"/>
<dbReference type="Pfam" id="PF00534">
    <property type="entry name" value="Glycos_transf_1"/>
    <property type="match status" value="1"/>
</dbReference>
<dbReference type="GO" id="GO:0016757">
    <property type="term" value="F:glycosyltransferase activity"/>
    <property type="evidence" value="ECO:0007669"/>
    <property type="project" value="InterPro"/>
</dbReference>
<proteinExistence type="predicted"/>
<reference evidence="3 4" key="1">
    <citation type="journal article" date="2016" name="Nat. Commun.">
        <title>Thousands of microbial genomes shed light on interconnected biogeochemical processes in an aquifer system.</title>
        <authorList>
            <person name="Anantharaman K."/>
            <person name="Brown C.T."/>
            <person name="Hug L.A."/>
            <person name="Sharon I."/>
            <person name="Castelle C.J."/>
            <person name="Probst A.J."/>
            <person name="Thomas B.C."/>
            <person name="Singh A."/>
            <person name="Wilkins M.J."/>
            <person name="Karaoz U."/>
            <person name="Brodie E.L."/>
            <person name="Williams K.H."/>
            <person name="Hubbard S.S."/>
            <person name="Banfield J.F."/>
        </authorList>
    </citation>
    <scope>NUCLEOTIDE SEQUENCE [LARGE SCALE GENOMIC DNA]</scope>
</reference>
<feature type="domain" description="Glycosyl transferase family 1" evidence="1">
    <location>
        <begin position="191"/>
        <end position="348"/>
    </location>
</feature>
<evidence type="ECO:0000259" key="2">
    <source>
        <dbReference type="Pfam" id="PF13439"/>
    </source>
</evidence>
<dbReference type="PANTHER" id="PTHR45947:SF3">
    <property type="entry name" value="SULFOQUINOVOSYL TRANSFERASE SQD2"/>
    <property type="match status" value="1"/>
</dbReference>
<dbReference type="InterPro" id="IPR050194">
    <property type="entry name" value="Glycosyltransferase_grp1"/>
</dbReference>
<accession>A0A1F5MHE4</accession>
<sequence>MGGSITYIRNFVSALMALNHSVTIVSFAEEEYDHFAHHPLLTQKRFIIKQRFYKISLLSRFRKLFSFLKTKQPTQYNMVICDYYLPAFTYLLCRLILRKWKNLPMLYQFHGSVTLEQHSQHVYKKNRLARVNYAINYALEKFCFSHADKIICFSNYSRSILEQTFNFGHKIVLIPPGREILFDTTCSKYTKQQAREKLGLSLTKKIIFLASRIEPRKGIPECLSFLSEAKEKFPDTLIIMATNLMGFTDSLASITGLPILYAQLPLRETLALLYRAADLTLMPSRQLETFGLTTLESFSCGTPVVAYDIGVNKELIPPDFLASISQPRSFVDIALKVLNRDKESREQLSLFCIKKAEQYSWEAYTQRVISLV</sequence>
<dbReference type="SUPFAM" id="SSF53756">
    <property type="entry name" value="UDP-Glycosyltransferase/glycogen phosphorylase"/>
    <property type="match status" value="1"/>
</dbReference>
<feature type="domain" description="Glycosyltransferase subfamily 4-like N-terminal" evidence="2">
    <location>
        <begin position="1"/>
        <end position="177"/>
    </location>
</feature>
<evidence type="ECO:0000313" key="3">
    <source>
        <dbReference type="EMBL" id="OGE64788.1"/>
    </source>
</evidence>
<dbReference type="InterPro" id="IPR028098">
    <property type="entry name" value="Glyco_trans_4-like_N"/>
</dbReference>
<dbReference type="Pfam" id="PF13439">
    <property type="entry name" value="Glyco_transf_4"/>
    <property type="match status" value="1"/>
</dbReference>
<gene>
    <name evidence="3" type="ORF">A3I48_01885</name>
</gene>
<comment type="caution">
    <text evidence="3">The sequence shown here is derived from an EMBL/GenBank/DDBJ whole genome shotgun (WGS) entry which is preliminary data.</text>
</comment>
<evidence type="ECO:0008006" key="5">
    <source>
        <dbReference type="Google" id="ProtNLM"/>
    </source>
</evidence>
<dbReference type="Proteomes" id="UP000178859">
    <property type="component" value="Unassembled WGS sequence"/>
</dbReference>
<organism evidence="3 4">
    <name type="scientific">Candidatus Daviesbacteria bacterium RIFCSPLOWO2_02_FULL_36_7</name>
    <dbReference type="NCBI Taxonomy" id="1797792"/>
    <lineage>
        <taxon>Bacteria</taxon>
        <taxon>Candidatus Daviesiibacteriota</taxon>
    </lineage>
</organism>
<dbReference type="EMBL" id="MFDT01000040">
    <property type="protein sequence ID" value="OGE64788.1"/>
    <property type="molecule type" value="Genomic_DNA"/>
</dbReference>
<name>A0A1F5MHE4_9BACT</name>
<protein>
    <recommendedName>
        <fullName evidence="5">Glycosyltransferase subfamily 4-like N-terminal domain-containing protein</fullName>
    </recommendedName>
</protein>
<dbReference type="CDD" id="cd03801">
    <property type="entry name" value="GT4_PimA-like"/>
    <property type="match status" value="1"/>
</dbReference>
<dbReference type="Gene3D" id="3.40.50.2000">
    <property type="entry name" value="Glycogen Phosphorylase B"/>
    <property type="match status" value="2"/>
</dbReference>
<dbReference type="InterPro" id="IPR001296">
    <property type="entry name" value="Glyco_trans_1"/>
</dbReference>
<evidence type="ECO:0000259" key="1">
    <source>
        <dbReference type="Pfam" id="PF00534"/>
    </source>
</evidence>